<sequence length="131" mass="14272">FKRHNVLRRAVIDAGGTVSDDEHITNLIKSLPASLDYVKPTLYTLTTIGDVENLLKLSVKQSAASPADPFALTVRKGGLVCNNCKRTGHIFDNCYWPGGGKEGQFPANFGHHHVTPTPTHNATMATIHRVL</sequence>
<dbReference type="GO" id="GO:0006397">
    <property type="term" value="P:mRNA processing"/>
    <property type="evidence" value="ECO:0007669"/>
    <property type="project" value="UniProtKB-KW"/>
</dbReference>
<dbReference type="AlphaFoldDB" id="A0AAD7G204"/>
<dbReference type="SUPFAM" id="SSF57756">
    <property type="entry name" value="Retrovirus zinc finger-like domains"/>
    <property type="match status" value="1"/>
</dbReference>
<protein>
    <recommendedName>
        <fullName evidence="4">CCHC-type domain-containing protein</fullName>
    </recommendedName>
</protein>
<name>A0AAD7G204_9AGAR</name>
<dbReference type="GO" id="GO:0008270">
    <property type="term" value="F:zinc ion binding"/>
    <property type="evidence" value="ECO:0007669"/>
    <property type="project" value="InterPro"/>
</dbReference>
<dbReference type="EMBL" id="JARKIF010000001">
    <property type="protein sequence ID" value="KAJ7649904.1"/>
    <property type="molecule type" value="Genomic_DNA"/>
</dbReference>
<reference evidence="2" key="1">
    <citation type="submission" date="2023-03" db="EMBL/GenBank/DDBJ databases">
        <title>Massive genome expansion in bonnet fungi (Mycena s.s.) driven by repeated elements and novel gene families across ecological guilds.</title>
        <authorList>
            <consortium name="Lawrence Berkeley National Laboratory"/>
            <person name="Harder C.B."/>
            <person name="Miyauchi S."/>
            <person name="Viragh M."/>
            <person name="Kuo A."/>
            <person name="Thoen E."/>
            <person name="Andreopoulos B."/>
            <person name="Lu D."/>
            <person name="Skrede I."/>
            <person name="Drula E."/>
            <person name="Henrissat B."/>
            <person name="Morin E."/>
            <person name="Kohler A."/>
            <person name="Barry K."/>
            <person name="LaButti K."/>
            <person name="Morin E."/>
            <person name="Salamov A."/>
            <person name="Lipzen A."/>
            <person name="Mereny Z."/>
            <person name="Hegedus B."/>
            <person name="Baldrian P."/>
            <person name="Stursova M."/>
            <person name="Weitz H."/>
            <person name="Taylor A."/>
            <person name="Grigoriev I.V."/>
            <person name="Nagy L.G."/>
            <person name="Martin F."/>
            <person name="Kauserud H."/>
        </authorList>
    </citation>
    <scope>NUCLEOTIDE SEQUENCE</scope>
    <source>
        <strain evidence="2">9284</strain>
    </source>
</reference>
<feature type="non-terminal residue" evidence="2">
    <location>
        <position position="1"/>
    </location>
</feature>
<keyword evidence="3" id="KW-1185">Reference proteome</keyword>
<proteinExistence type="predicted"/>
<keyword evidence="1" id="KW-0507">mRNA processing</keyword>
<evidence type="ECO:0000313" key="2">
    <source>
        <dbReference type="EMBL" id="KAJ7649904.1"/>
    </source>
</evidence>
<dbReference type="GO" id="GO:0003676">
    <property type="term" value="F:nucleic acid binding"/>
    <property type="evidence" value="ECO:0007669"/>
    <property type="project" value="InterPro"/>
</dbReference>
<gene>
    <name evidence="2" type="ORF">FB45DRAFT_886318</name>
</gene>
<organism evidence="2 3">
    <name type="scientific">Roridomyces roridus</name>
    <dbReference type="NCBI Taxonomy" id="1738132"/>
    <lineage>
        <taxon>Eukaryota</taxon>
        <taxon>Fungi</taxon>
        <taxon>Dikarya</taxon>
        <taxon>Basidiomycota</taxon>
        <taxon>Agaricomycotina</taxon>
        <taxon>Agaricomycetes</taxon>
        <taxon>Agaricomycetidae</taxon>
        <taxon>Agaricales</taxon>
        <taxon>Marasmiineae</taxon>
        <taxon>Mycenaceae</taxon>
        <taxon>Roridomyces</taxon>
    </lineage>
</organism>
<evidence type="ECO:0008006" key="4">
    <source>
        <dbReference type="Google" id="ProtNLM"/>
    </source>
</evidence>
<dbReference type="Proteomes" id="UP001221142">
    <property type="component" value="Unassembled WGS sequence"/>
</dbReference>
<evidence type="ECO:0000313" key="3">
    <source>
        <dbReference type="Proteomes" id="UP001221142"/>
    </source>
</evidence>
<comment type="caution">
    <text evidence="2">The sequence shown here is derived from an EMBL/GenBank/DDBJ whole genome shotgun (WGS) entry which is preliminary data.</text>
</comment>
<evidence type="ECO:0000256" key="1">
    <source>
        <dbReference type="ARBA" id="ARBA00022664"/>
    </source>
</evidence>
<dbReference type="InterPro" id="IPR036875">
    <property type="entry name" value="Znf_CCHC_sf"/>
</dbReference>
<accession>A0AAD7G204</accession>